<accession>A0ABP9AA01</accession>
<name>A0ABP9AA01_9PSEU</name>
<comment type="caution">
    <text evidence="8">The sequence shown here is derived from an EMBL/GenBank/DDBJ whole genome shotgun (WGS) entry which is preliminary data.</text>
</comment>
<dbReference type="PANTHER" id="PTHR23513">
    <property type="entry name" value="INTEGRAL MEMBRANE EFFLUX PROTEIN-RELATED"/>
    <property type="match status" value="1"/>
</dbReference>
<dbReference type="InterPro" id="IPR036259">
    <property type="entry name" value="MFS_trans_sf"/>
</dbReference>
<feature type="transmembrane region" description="Helical" evidence="7">
    <location>
        <begin position="323"/>
        <end position="345"/>
    </location>
</feature>
<dbReference type="Pfam" id="PF05977">
    <property type="entry name" value="MFS_3"/>
    <property type="match status" value="1"/>
</dbReference>
<dbReference type="SUPFAM" id="SSF103473">
    <property type="entry name" value="MFS general substrate transporter"/>
    <property type="match status" value="1"/>
</dbReference>
<evidence type="ECO:0000256" key="4">
    <source>
        <dbReference type="ARBA" id="ARBA00022692"/>
    </source>
</evidence>
<keyword evidence="5 7" id="KW-1133">Transmembrane helix</keyword>
<reference evidence="9" key="1">
    <citation type="journal article" date="2019" name="Int. J. Syst. Evol. Microbiol.">
        <title>The Global Catalogue of Microorganisms (GCM) 10K type strain sequencing project: providing services to taxonomists for standard genome sequencing and annotation.</title>
        <authorList>
            <consortium name="The Broad Institute Genomics Platform"/>
            <consortium name="The Broad Institute Genome Sequencing Center for Infectious Disease"/>
            <person name="Wu L."/>
            <person name="Ma J."/>
        </authorList>
    </citation>
    <scope>NUCLEOTIDE SEQUENCE [LARGE SCALE GENOMIC DNA]</scope>
    <source>
        <strain evidence="9">JCM 17979</strain>
    </source>
</reference>
<feature type="transmembrane region" description="Helical" evidence="7">
    <location>
        <begin position="20"/>
        <end position="41"/>
    </location>
</feature>
<keyword evidence="9" id="KW-1185">Reference proteome</keyword>
<feature type="transmembrane region" description="Helical" evidence="7">
    <location>
        <begin position="297"/>
        <end position="317"/>
    </location>
</feature>
<dbReference type="EMBL" id="BAABHO010000004">
    <property type="protein sequence ID" value="GAA4776480.1"/>
    <property type="molecule type" value="Genomic_DNA"/>
</dbReference>
<dbReference type="CDD" id="cd06173">
    <property type="entry name" value="MFS_MefA_like"/>
    <property type="match status" value="1"/>
</dbReference>
<feature type="transmembrane region" description="Helical" evidence="7">
    <location>
        <begin position="231"/>
        <end position="259"/>
    </location>
</feature>
<sequence>MPALPRALRPLRRSAYRRLATALALSVLAEGLWTLAVVWQVVELGGGPTELSLVSGALALGVVVTALAGGVLADRVPQKRILAGVHTVLALSIGAVAALSAVGALGVPLLIVVAGVIGLSMGLFFPAYSALVPALVDDDELLAVNGLEGVVRPVLLQGAGPALAGALVAAISPAAALAATAVTCAAALVAVLALPARPLRRDLSGEVRGHPVAAVARDLVEGFRYVLTTRWLLVTLLFASLMILLVLGPLEVLVPFAIIERTGGGPGGHSLVLLAHGAGGAIASVLVSSLRLPRRYLTVMISMWTAACVPMVVFGLVDTLWPMVVAGFVVGGLFSAPQVIWGTLLQRRVPPALLGRVTSLDFFVSLAFMPVSMALAGPVSEVVGLTPVFLAAGLVPVVFGAAALLLGRLGPDELAHPLDATAPGDAPVSEPRAA</sequence>
<feature type="transmembrane region" description="Helical" evidence="7">
    <location>
        <begin position="357"/>
        <end position="376"/>
    </location>
</feature>
<keyword evidence="2" id="KW-0813">Transport</keyword>
<dbReference type="Proteomes" id="UP001500928">
    <property type="component" value="Unassembled WGS sequence"/>
</dbReference>
<feature type="transmembrane region" description="Helical" evidence="7">
    <location>
        <begin position="53"/>
        <end position="73"/>
    </location>
</feature>
<evidence type="ECO:0000313" key="9">
    <source>
        <dbReference type="Proteomes" id="UP001500928"/>
    </source>
</evidence>
<evidence type="ECO:0000256" key="1">
    <source>
        <dbReference type="ARBA" id="ARBA00004651"/>
    </source>
</evidence>
<feature type="transmembrane region" description="Helical" evidence="7">
    <location>
        <begin position="271"/>
        <end position="290"/>
    </location>
</feature>
<keyword evidence="3" id="KW-1003">Cell membrane</keyword>
<dbReference type="InterPro" id="IPR010290">
    <property type="entry name" value="TM_effector"/>
</dbReference>
<evidence type="ECO:0000256" key="2">
    <source>
        <dbReference type="ARBA" id="ARBA00022448"/>
    </source>
</evidence>
<evidence type="ECO:0000256" key="5">
    <source>
        <dbReference type="ARBA" id="ARBA00022989"/>
    </source>
</evidence>
<feature type="transmembrane region" description="Helical" evidence="7">
    <location>
        <begin position="162"/>
        <end position="194"/>
    </location>
</feature>
<keyword evidence="4 7" id="KW-0812">Transmembrane</keyword>
<dbReference type="PANTHER" id="PTHR23513:SF6">
    <property type="entry name" value="MAJOR FACILITATOR SUPERFAMILY ASSOCIATED DOMAIN-CONTAINING PROTEIN"/>
    <property type="match status" value="1"/>
</dbReference>
<evidence type="ECO:0000256" key="6">
    <source>
        <dbReference type="ARBA" id="ARBA00023136"/>
    </source>
</evidence>
<feature type="transmembrane region" description="Helical" evidence="7">
    <location>
        <begin position="85"/>
        <end position="118"/>
    </location>
</feature>
<keyword evidence="6 7" id="KW-0472">Membrane</keyword>
<feature type="transmembrane region" description="Helical" evidence="7">
    <location>
        <begin position="382"/>
        <end position="406"/>
    </location>
</feature>
<evidence type="ECO:0000256" key="7">
    <source>
        <dbReference type="SAM" id="Phobius"/>
    </source>
</evidence>
<evidence type="ECO:0000313" key="8">
    <source>
        <dbReference type="EMBL" id="GAA4776480.1"/>
    </source>
</evidence>
<dbReference type="RefSeq" id="WP_345410962.1">
    <property type="nucleotide sequence ID" value="NZ_BAABHO010000004.1"/>
</dbReference>
<organism evidence="8 9">
    <name type="scientific">Actinomycetospora chlora</name>
    <dbReference type="NCBI Taxonomy" id="663608"/>
    <lineage>
        <taxon>Bacteria</taxon>
        <taxon>Bacillati</taxon>
        <taxon>Actinomycetota</taxon>
        <taxon>Actinomycetes</taxon>
        <taxon>Pseudonocardiales</taxon>
        <taxon>Pseudonocardiaceae</taxon>
        <taxon>Actinomycetospora</taxon>
    </lineage>
</organism>
<dbReference type="Gene3D" id="1.20.1250.20">
    <property type="entry name" value="MFS general substrate transporter like domains"/>
    <property type="match status" value="1"/>
</dbReference>
<evidence type="ECO:0000256" key="3">
    <source>
        <dbReference type="ARBA" id="ARBA00022475"/>
    </source>
</evidence>
<protein>
    <submittedName>
        <fullName evidence="8">MFS transporter</fullName>
    </submittedName>
</protein>
<proteinExistence type="predicted"/>
<gene>
    <name evidence="8" type="ORF">GCM10023200_06450</name>
</gene>
<comment type="subcellular location">
    <subcellularLocation>
        <location evidence="1">Cell membrane</location>
        <topology evidence="1">Multi-pass membrane protein</topology>
    </subcellularLocation>
</comment>